<reference evidence="2 3" key="1">
    <citation type="submission" date="2024-01" db="EMBL/GenBank/DDBJ databases">
        <title>Draft genome sequences of three bacterial strains isolated from Acacia saligna represent a potential new species within the genus Rhizobium.</title>
        <authorList>
            <person name="Tambong J.T."/>
            <person name="Mnasri B."/>
        </authorList>
    </citation>
    <scope>NUCLEOTIDE SEQUENCE [LARGE SCALE GENOMIC DNA]</scope>
    <source>
        <strain evidence="2 3">1AS12I</strain>
    </source>
</reference>
<dbReference type="Proteomes" id="UP001531129">
    <property type="component" value="Unassembled WGS sequence"/>
</dbReference>
<sequence length="53" mass="5816">MECHTFVVPLGCCWWPHRLLALGGDAWFLGTASPVLTMVVLAVSTGFVLRIKD</sequence>
<keyword evidence="1" id="KW-1133">Transmembrane helix</keyword>
<gene>
    <name evidence="2" type="ORF">V8Q02_01920</name>
</gene>
<dbReference type="RefSeq" id="WP_335910717.1">
    <property type="nucleotide sequence ID" value="NZ_JBAMYB010000001.1"/>
</dbReference>
<keyword evidence="3" id="KW-1185">Reference proteome</keyword>
<organism evidence="2 3">
    <name type="scientific">Rhizobium aouanii</name>
    <dbReference type="NCBI Taxonomy" id="3118145"/>
    <lineage>
        <taxon>Bacteria</taxon>
        <taxon>Pseudomonadati</taxon>
        <taxon>Pseudomonadota</taxon>
        <taxon>Alphaproteobacteria</taxon>
        <taxon>Hyphomicrobiales</taxon>
        <taxon>Rhizobiaceae</taxon>
        <taxon>Rhizobium/Agrobacterium group</taxon>
        <taxon>Rhizobium</taxon>
    </lineage>
</organism>
<keyword evidence="1" id="KW-0472">Membrane</keyword>
<proteinExistence type="predicted"/>
<evidence type="ECO:0008006" key="4">
    <source>
        <dbReference type="Google" id="ProtNLM"/>
    </source>
</evidence>
<evidence type="ECO:0000313" key="3">
    <source>
        <dbReference type="Proteomes" id="UP001531129"/>
    </source>
</evidence>
<accession>A0ABU8CDF9</accession>
<protein>
    <recommendedName>
        <fullName evidence="4">Transmembrane protein</fullName>
    </recommendedName>
</protein>
<feature type="transmembrane region" description="Helical" evidence="1">
    <location>
        <begin position="26"/>
        <end position="49"/>
    </location>
</feature>
<name>A0ABU8CDF9_9HYPH</name>
<comment type="caution">
    <text evidence="2">The sequence shown here is derived from an EMBL/GenBank/DDBJ whole genome shotgun (WGS) entry which is preliminary data.</text>
</comment>
<evidence type="ECO:0000313" key="2">
    <source>
        <dbReference type="EMBL" id="MEI1246785.1"/>
    </source>
</evidence>
<dbReference type="EMBL" id="JBAMYC010000001">
    <property type="protein sequence ID" value="MEI1246785.1"/>
    <property type="molecule type" value="Genomic_DNA"/>
</dbReference>
<keyword evidence="1" id="KW-0812">Transmembrane</keyword>
<evidence type="ECO:0000256" key="1">
    <source>
        <dbReference type="SAM" id="Phobius"/>
    </source>
</evidence>